<dbReference type="RefSeq" id="WP_217631573.1">
    <property type="nucleotide sequence ID" value="NZ_FNRA01000007.1"/>
</dbReference>
<evidence type="ECO:0000256" key="3">
    <source>
        <dbReference type="ARBA" id="ARBA00048267"/>
    </source>
</evidence>
<dbReference type="GO" id="GO:0008984">
    <property type="term" value="F:protein-glutamate methylesterase activity"/>
    <property type="evidence" value="ECO:0007669"/>
    <property type="project" value="UniProtKB-EC"/>
</dbReference>
<evidence type="ECO:0000259" key="5">
    <source>
        <dbReference type="PROSITE" id="PS50122"/>
    </source>
</evidence>
<dbReference type="Proteomes" id="UP000198850">
    <property type="component" value="Unassembled WGS sequence"/>
</dbReference>
<evidence type="ECO:0000256" key="4">
    <source>
        <dbReference type="PROSITE-ProRule" id="PRU00050"/>
    </source>
</evidence>
<evidence type="ECO:0000256" key="2">
    <source>
        <dbReference type="ARBA" id="ARBA00039140"/>
    </source>
</evidence>
<proteinExistence type="predicted"/>
<dbReference type="EC" id="3.1.1.61" evidence="2"/>
<feature type="active site" evidence="4">
    <location>
        <position position="133"/>
    </location>
</feature>
<evidence type="ECO:0000256" key="1">
    <source>
        <dbReference type="ARBA" id="ARBA00022801"/>
    </source>
</evidence>
<feature type="active site" evidence="4">
    <location>
        <position position="40"/>
    </location>
</feature>
<dbReference type="PANTHER" id="PTHR42872">
    <property type="entry name" value="PROTEIN-GLUTAMATE METHYLESTERASE/PROTEIN-GLUTAMINE GLUTAMINASE"/>
    <property type="match status" value="1"/>
</dbReference>
<dbReference type="SUPFAM" id="SSF52738">
    <property type="entry name" value="Methylesterase CheB, C-terminal domain"/>
    <property type="match status" value="1"/>
</dbReference>
<keyword evidence="7" id="KW-1185">Reference proteome</keyword>
<dbReference type="Pfam" id="PF01339">
    <property type="entry name" value="CheB_methylest"/>
    <property type="match status" value="1"/>
</dbReference>
<comment type="catalytic activity">
    <reaction evidence="3">
        <text>[protein]-L-glutamate 5-O-methyl ester + H2O = L-glutamyl-[protein] + methanol + H(+)</text>
        <dbReference type="Rhea" id="RHEA:23236"/>
        <dbReference type="Rhea" id="RHEA-COMP:10208"/>
        <dbReference type="Rhea" id="RHEA-COMP:10311"/>
        <dbReference type="ChEBI" id="CHEBI:15377"/>
        <dbReference type="ChEBI" id="CHEBI:15378"/>
        <dbReference type="ChEBI" id="CHEBI:17790"/>
        <dbReference type="ChEBI" id="CHEBI:29973"/>
        <dbReference type="ChEBI" id="CHEBI:82795"/>
        <dbReference type="EC" id="3.1.1.61"/>
    </reaction>
</comment>
<dbReference type="PANTHER" id="PTHR42872:SF3">
    <property type="entry name" value="PROTEIN-GLUTAMATE METHYLESTERASE_PROTEIN-GLUTAMINE GLUTAMINASE 1"/>
    <property type="match status" value="1"/>
</dbReference>
<dbReference type="PROSITE" id="PS50122">
    <property type="entry name" value="CHEB"/>
    <property type="match status" value="1"/>
</dbReference>
<keyword evidence="4" id="KW-0145">Chemotaxis</keyword>
<evidence type="ECO:0000313" key="6">
    <source>
        <dbReference type="EMBL" id="SEA95125.1"/>
    </source>
</evidence>
<dbReference type="STRING" id="425514.SAMN05443550_107138"/>
<feature type="active site" evidence="4">
    <location>
        <position position="13"/>
    </location>
</feature>
<dbReference type="GO" id="GO:0005737">
    <property type="term" value="C:cytoplasm"/>
    <property type="evidence" value="ECO:0007669"/>
    <property type="project" value="InterPro"/>
</dbReference>
<evidence type="ECO:0000313" key="7">
    <source>
        <dbReference type="Proteomes" id="UP000198850"/>
    </source>
</evidence>
<dbReference type="InterPro" id="IPR000673">
    <property type="entry name" value="Sig_transdc_resp-reg_Me-estase"/>
</dbReference>
<protein>
    <recommendedName>
        <fullName evidence="2">protein-glutamate methylesterase</fullName>
        <ecNumber evidence="2">3.1.1.61</ecNumber>
    </recommendedName>
</protein>
<organism evidence="6 7">
    <name type="scientific">Pedobacter hartonius</name>
    <dbReference type="NCBI Taxonomy" id="425514"/>
    <lineage>
        <taxon>Bacteria</taxon>
        <taxon>Pseudomonadati</taxon>
        <taxon>Bacteroidota</taxon>
        <taxon>Sphingobacteriia</taxon>
        <taxon>Sphingobacteriales</taxon>
        <taxon>Sphingobacteriaceae</taxon>
        <taxon>Pedobacter</taxon>
    </lineage>
</organism>
<dbReference type="CDD" id="cd16433">
    <property type="entry name" value="CheB"/>
    <property type="match status" value="1"/>
</dbReference>
<dbReference type="EMBL" id="FNRA01000007">
    <property type="protein sequence ID" value="SEA95125.1"/>
    <property type="molecule type" value="Genomic_DNA"/>
</dbReference>
<gene>
    <name evidence="6" type="ORF">SAMN05443550_107138</name>
</gene>
<dbReference type="Gene3D" id="3.40.50.180">
    <property type="entry name" value="Methylesterase CheB, C-terminal domain"/>
    <property type="match status" value="1"/>
</dbReference>
<reference evidence="6 7" key="1">
    <citation type="submission" date="2016-10" db="EMBL/GenBank/DDBJ databases">
        <authorList>
            <person name="de Groot N.N."/>
        </authorList>
    </citation>
    <scope>NUCLEOTIDE SEQUENCE [LARGE SCALE GENOMIC DNA]</scope>
    <source>
        <strain evidence="6 7">DSM 19033</strain>
    </source>
</reference>
<dbReference type="GO" id="GO:0006935">
    <property type="term" value="P:chemotaxis"/>
    <property type="evidence" value="ECO:0007669"/>
    <property type="project" value="UniProtKB-UniRule"/>
</dbReference>
<sequence length="188" mass="20426">MGTKCDALIIGGSAGSLDVLLKVLPSLDPALSFPIVIVVHRKHGTDSLLPELLSGRTKLLVKEIDEKEPLSAGNIYIAPSDYHTLIEQDHTFSLDYSEKINYSRPAIDATFQTAAEVYKEKLVCLLLSGSNADGVNGLKSVKVWGGTTVIQDPATAQVSYMPEQASLHAKIDHTLRIEHMAEFINLLS</sequence>
<keyword evidence="1 4" id="KW-0378">Hydrolase</keyword>
<dbReference type="InterPro" id="IPR035909">
    <property type="entry name" value="CheB_C"/>
</dbReference>
<feature type="domain" description="CheB-type methylesterase" evidence="5">
    <location>
        <begin position="1"/>
        <end position="184"/>
    </location>
</feature>
<name>A0A1H4FCX3_9SPHI</name>
<dbReference type="GO" id="GO:0000156">
    <property type="term" value="F:phosphorelay response regulator activity"/>
    <property type="evidence" value="ECO:0007669"/>
    <property type="project" value="InterPro"/>
</dbReference>
<accession>A0A1H4FCX3</accession>
<dbReference type="AlphaFoldDB" id="A0A1H4FCX3"/>